<evidence type="ECO:0000313" key="3">
    <source>
        <dbReference type="Proteomes" id="UP001231189"/>
    </source>
</evidence>
<dbReference type="InterPro" id="IPR012337">
    <property type="entry name" value="RNaseH-like_sf"/>
</dbReference>
<evidence type="ECO:0000259" key="1">
    <source>
        <dbReference type="Pfam" id="PF13456"/>
    </source>
</evidence>
<proteinExistence type="predicted"/>
<dbReference type="CDD" id="cd06222">
    <property type="entry name" value="RNase_H_like"/>
    <property type="match status" value="1"/>
</dbReference>
<name>A0AAD8RW52_LOLMU</name>
<dbReference type="InterPro" id="IPR036397">
    <property type="entry name" value="RNaseH_sf"/>
</dbReference>
<dbReference type="PANTHER" id="PTHR47723">
    <property type="entry name" value="OS05G0353850 PROTEIN"/>
    <property type="match status" value="1"/>
</dbReference>
<dbReference type="InterPro" id="IPR053151">
    <property type="entry name" value="RNase_H-like"/>
</dbReference>
<dbReference type="PANTHER" id="PTHR47723:SF19">
    <property type="entry name" value="POLYNUCLEOTIDYL TRANSFERASE, RIBONUCLEASE H-LIKE SUPERFAMILY PROTEIN"/>
    <property type="match status" value="1"/>
</dbReference>
<sequence>MGRKSRKGKRTSARVVGAICKCKAKLAATERRLRKLKSASSSSTWTTPKKGRLKLNFDGSSMSKSSSIGGVYRDHKGNFVLGYAQRIDKATSSVAELLALKRGLELAVKNRWRNISIEGDFKTAVDAMASRARIRAKKDLEEWRKIAGLLPRLGKTTVSHVVRKGNKVAHGFAKLGYEEEALRLLAPRGRRAKTLAPFPQLLPPALSCRRRRRGPPGVVRAVPAGPPLPVARRGARAASRWRRCVSAGSGRSGGVVSAGRLGGDPAALPTAAGRRGGRTAGGARSALIWPIWARSGLGRASGSWLDVVLLEAAEVWWQGVATAAHIRPVAAWRRVLGRASLGLTWSRYYVRSTTASSGGGGCSLRRGCATAISDLALALSVSRPRVGDL</sequence>
<dbReference type="GO" id="GO:0004523">
    <property type="term" value="F:RNA-DNA hybrid ribonuclease activity"/>
    <property type="evidence" value="ECO:0007669"/>
    <property type="project" value="InterPro"/>
</dbReference>
<dbReference type="InterPro" id="IPR002156">
    <property type="entry name" value="RNaseH_domain"/>
</dbReference>
<dbReference type="GO" id="GO:0003676">
    <property type="term" value="F:nucleic acid binding"/>
    <property type="evidence" value="ECO:0007669"/>
    <property type="project" value="InterPro"/>
</dbReference>
<dbReference type="InterPro" id="IPR044730">
    <property type="entry name" value="RNase_H-like_dom_plant"/>
</dbReference>
<dbReference type="Gene3D" id="3.30.420.10">
    <property type="entry name" value="Ribonuclease H-like superfamily/Ribonuclease H"/>
    <property type="match status" value="1"/>
</dbReference>
<accession>A0AAD8RW52</accession>
<evidence type="ECO:0000313" key="2">
    <source>
        <dbReference type="EMBL" id="KAK1632303.1"/>
    </source>
</evidence>
<reference evidence="2" key="1">
    <citation type="submission" date="2023-07" db="EMBL/GenBank/DDBJ databases">
        <title>A chromosome-level genome assembly of Lolium multiflorum.</title>
        <authorList>
            <person name="Chen Y."/>
            <person name="Copetti D."/>
            <person name="Kolliker R."/>
            <person name="Studer B."/>
        </authorList>
    </citation>
    <scope>NUCLEOTIDE SEQUENCE</scope>
    <source>
        <strain evidence="2">02402/16</strain>
        <tissue evidence="2">Leaf</tissue>
    </source>
</reference>
<comment type="caution">
    <text evidence="2">The sequence shown here is derived from an EMBL/GenBank/DDBJ whole genome shotgun (WGS) entry which is preliminary data.</text>
</comment>
<organism evidence="2 3">
    <name type="scientific">Lolium multiflorum</name>
    <name type="common">Italian ryegrass</name>
    <name type="synonym">Lolium perenne subsp. multiflorum</name>
    <dbReference type="NCBI Taxonomy" id="4521"/>
    <lineage>
        <taxon>Eukaryota</taxon>
        <taxon>Viridiplantae</taxon>
        <taxon>Streptophyta</taxon>
        <taxon>Embryophyta</taxon>
        <taxon>Tracheophyta</taxon>
        <taxon>Spermatophyta</taxon>
        <taxon>Magnoliopsida</taxon>
        <taxon>Liliopsida</taxon>
        <taxon>Poales</taxon>
        <taxon>Poaceae</taxon>
        <taxon>BOP clade</taxon>
        <taxon>Pooideae</taxon>
        <taxon>Poodae</taxon>
        <taxon>Poeae</taxon>
        <taxon>Poeae Chloroplast Group 2 (Poeae type)</taxon>
        <taxon>Loliodinae</taxon>
        <taxon>Loliinae</taxon>
        <taxon>Lolium</taxon>
    </lineage>
</organism>
<gene>
    <name evidence="2" type="ORF">QYE76_006618</name>
</gene>
<keyword evidence="3" id="KW-1185">Reference proteome</keyword>
<dbReference type="SUPFAM" id="SSF53098">
    <property type="entry name" value="Ribonuclease H-like"/>
    <property type="match status" value="1"/>
</dbReference>
<dbReference type="EMBL" id="JAUUTY010000005">
    <property type="protein sequence ID" value="KAK1632303.1"/>
    <property type="molecule type" value="Genomic_DNA"/>
</dbReference>
<dbReference type="AlphaFoldDB" id="A0AAD8RW52"/>
<protein>
    <recommendedName>
        <fullName evidence="1">RNase H type-1 domain-containing protein</fullName>
    </recommendedName>
</protein>
<dbReference type="Pfam" id="PF13456">
    <property type="entry name" value="RVT_3"/>
    <property type="match status" value="1"/>
</dbReference>
<dbReference type="Proteomes" id="UP001231189">
    <property type="component" value="Unassembled WGS sequence"/>
</dbReference>
<feature type="domain" description="RNase H type-1" evidence="1">
    <location>
        <begin position="56"/>
        <end position="175"/>
    </location>
</feature>